<evidence type="ECO:0000256" key="2">
    <source>
        <dbReference type="ARBA" id="ARBA00022630"/>
    </source>
</evidence>
<evidence type="ECO:0000259" key="6">
    <source>
        <dbReference type="Pfam" id="PF02441"/>
    </source>
</evidence>
<evidence type="ECO:0000256" key="3">
    <source>
        <dbReference type="ARBA" id="ARBA00022643"/>
    </source>
</evidence>
<dbReference type="Proteomes" id="UP001430306">
    <property type="component" value="Unassembled WGS sequence"/>
</dbReference>
<dbReference type="InterPro" id="IPR036551">
    <property type="entry name" value="Flavin_trans-like"/>
</dbReference>
<evidence type="ECO:0000313" key="7">
    <source>
        <dbReference type="EMBL" id="MCC9640936.1"/>
    </source>
</evidence>
<comment type="caution">
    <text evidence="7">The sequence shown here is derived from an EMBL/GenBank/DDBJ whole genome shotgun (WGS) entry which is preliminary data.</text>
</comment>
<comment type="caution">
    <text evidence="5">Lacks conserved residue(s) required for the propagation of feature annotation.</text>
</comment>
<feature type="binding site" evidence="5">
    <location>
        <begin position="17"/>
        <end position="19"/>
    </location>
    <ligand>
        <name>FMN</name>
        <dbReference type="ChEBI" id="CHEBI:58210"/>
    </ligand>
</feature>
<protein>
    <recommendedName>
        <fullName evidence="5">Flavin prenyltransferase UbiX</fullName>
        <ecNumber evidence="5">2.5.1.129</ecNumber>
    </recommendedName>
</protein>
<dbReference type="HAMAP" id="MF_01984">
    <property type="entry name" value="ubiX_pad"/>
    <property type="match status" value="1"/>
</dbReference>
<dbReference type="Pfam" id="PF02441">
    <property type="entry name" value="Flavoprotein"/>
    <property type="match status" value="1"/>
</dbReference>
<keyword evidence="4 5" id="KW-0808">Transferase</keyword>
<feature type="domain" description="Flavoprotein" evidence="6">
    <location>
        <begin position="10"/>
        <end position="208"/>
    </location>
</feature>
<gene>
    <name evidence="5" type="primary">ubiX</name>
    <name evidence="7" type="ORF">LOC71_01530</name>
</gene>
<dbReference type="SUPFAM" id="SSF52507">
    <property type="entry name" value="Homo-oligomeric flavin-containing Cys decarboxylases, HFCD"/>
    <property type="match status" value="1"/>
</dbReference>
<evidence type="ECO:0000256" key="5">
    <source>
        <dbReference type="HAMAP-Rule" id="MF_01984"/>
    </source>
</evidence>
<organism evidence="7 8">
    <name type="scientific">Rhodopirellula halodulae</name>
    <dbReference type="NCBI Taxonomy" id="2894198"/>
    <lineage>
        <taxon>Bacteria</taxon>
        <taxon>Pseudomonadati</taxon>
        <taxon>Planctomycetota</taxon>
        <taxon>Planctomycetia</taxon>
        <taxon>Pirellulales</taxon>
        <taxon>Pirellulaceae</taxon>
        <taxon>Rhodopirellula</taxon>
    </lineage>
</organism>
<name>A0ABS8NBK8_9BACT</name>
<comment type="catalytic activity">
    <reaction evidence="5">
        <text>dimethylallyl phosphate + FMNH2 = prenylated FMNH2 + phosphate</text>
        <dbReference type="Rhea" id="RHEA:37743"/>
        <dbReference type="ChEBI" id="CHEBI:43474"/>
        <dbReference type="ChEBI" id="CHEBI:57618"/>
        <dbReference type="ChEBI" id="CHEBI:87467"/>
        <dbReference type="ChEBI" id="CHEBI:88052"/>
        <dbReference type="EC" id="2.5.1.129"/>
    </reaction>
</comment>
<proteinExistence type="inferred from homology"/>
<dbReference type="NCBIfam" id="TIGR00421">
    <property type="entry name" value="ubiX_pad"/>
    <property type="match status" value="1"/>
</dbReference>
<accession>A0ABS8NBK8</accession>
<keyword evidence="2 5" id="KW-0285">Flavoprotein</keyword>
<evidence type="ECO:0000256" key="4">
    <source>
        <dbReference type="ARBA" id="ARBA00022679"/>
    </source>
</evidence>
<keyword evidence="3 5" id="KW-0288">FMN</keyword>
<evidence type="ECO:0000256" key="1">
    <source>
        <dbReference type="ARBA" id="ARBA00022602"/>
    </source>
</evidence>
<feature type="binding site" evidence="5">
    <location>
        <position position="188"/>
    </location>
    <ligand>
        <name>dimethylallyl phosphate</name>
        <dbReference type="ChEBI" id="CHEBI:88052"/>
    </ligand>
</feature>
<comment type="function">
    <text evidence="5">Flavin prenyltransferase that catalyzes the synthesis of the prenylated FMN cofactor (prenyl-FMN) for 4-hydroxy-3-polyprenylbenzoic acid decarboxylase UbiD. The prenyltransferase is metal-independent and links a dimethylallyl moiety from dimethylallyl monophosphate (DMAP) to the flavin N5 and C6 atoms of FMN.</text>
</comment>
<dbReference type="InterPro" id="IPR004507">
    <property type="entry name" value="UbiX-like"/>
</dbReference>
<feature type="binding site" evidence="5">
    <location>
        <position position="204"/>
    </location>
    <ligand>
        <name>dimethylallyl phosphate</name>
        <dbReference type="ChEBI" id="CHEBI:88052"/>
    </ligand>
</feature>
<reference evidence="7" key="1">
    <citation type="submission" date="2021-11" db="EMBL/GenBank/DDBJ databases">
        <title>Genome sequence.</title>
        <authorList>
            <person name="Sun Q."/>
        </authorList>
    </citation>
    <scope>NUCLEOTIDE SEQUENCE</scope>
    <source>
        <strain evidence="7">JC740</strain>
    </source>
</reference>
<dbReference type="InterPro" id="IPR003382">
    <property type="entry name" value="Flavoprotein"/>
</dbReference>
<sequence length="222" mass="24271">MNSGSERRRHVVLAITGASGAPIAVRLLQVMRMDPNVEVHLTISQSGAAVLHQEMGLQLNLRTPDLNALLNCVAEWSQVPAPEMSPCPDGGDDRLRYHQHDDFMTPIASGSFLTDAMVVCPCSGSTLSGIARSAASNLVQRAAEVHLKEQRKLVLVPRETPMSVLQIENMHRLAAAGAVMLPAMPGWYHNVQRIEDLVDFVVARILDQIGLDNGLIQRWKDG</sequence>
<feature type="binding site" evidence="5">
    <location>
        <position position="158"/>
    </location>
    <ligand>
        <name>FMN</name>
        <dbReference type="ChEBI" id="CHEBI:58210"/>
    </ligand>
</feature>
<dbReference type="EMBL" id="JAJKFW010000003">
    <property type="protein sequence ID" value="MCC9640936.1"/>
    <property type="molecule type" value="Genomic_DNA"/>
</dbReference>
<dbReference type="EC" id="2.5.1.129" evidence="5"/>
<keyword evidence="8" id="KW-1185">Reference proteome</keyword>
<evidence type="ECO:0000313" key="8">
    <source>
        <dbReference type="Proteomes" id="UP001430306"/>
    </source>
</evidence>
<dbReference type="RefSeq" id="WP_230270706.1">
    <property type="nucleotide sequence ID" value="NZ_JAJKFW010000003.1"/>
</dbReference>
<feature type="binding site" evidence="5">
    <location>
        <begin position="123"/>
        <end position="126"/>
    </location>
    <ligand>
        <name>FMN</name>
        <dbReference type="ChEBI" id="CHEBI:58210"/>
    </ligand>
</feature>
<feature type="binding site" evidence="5">
    <location>
        <position position="44"/>
    </location>
    <ligand>
        <name>FMN</name>
        <dbReference type="ChEBI" id="CHEBI:58210"/>
    </ligand>
</feature>
<dbReference type="Gene3D" id="3.40.50.1950">
    <property type="entry name" value="Flavin prenyltransferase-like"/>
    <property type="match status" value="1"/>
</dbReference>
<keyword evidence="1 5" id="KW-0637">Prenyltransferase</keyword>
<comment type="similarity">
    <text evidence="5">Belongs to the UbiX/PAD1 family.</text>
</comment>